<dbReference type="PANTHER" id="PTHR39175">
    <property type="entry name" value="FAMILY PROTEIN, PUTATIVE (AFU_ORTHOLOGUE AFUA_3G15060)-RELATED"/>
    <property type="match status" value="1"/>
</dbReference>
<dbReference type="PANTHER" id="PTHR39175:SF1">
    <property type="entry name" value="FAMILY PROTEIN, PUTATIVE (AFU_ORTHOLOGUE AFUA_3G15060)-RELATED"/>
    <property type="match status" value="1"/>
</dbReference>
<dbReference type="SUPFAM" id="SSF54593">
    <property type="entry name" value="Glyoxalase/Bleomycin resistance protein/Dihydroxybiphenyl dioxygenase"/>
    <property type="match status" value="1"/>
</dbReference>
<evidence type="ECO:0000259" key="1">
    <source>
        <dbReference type="PROSITE" id="PS51819"/>
    </source>
</evidence>
<evidence type="ECO:0000313" key="2">
    <source>
        <dbReference type="EMBL" id="WNQ11193.1"/>
    </source>
</evidence>
<gene>
    <name evidence="2" type="ORF">MJA45_26935</name>
</gene>
<dbReference type="InterPro" id="IPR029068">
    <property type="entry name" value="Glyas_Bleomycin-R_OHBP_Dase"/>
</dbReference>
<dbReference type="InterPro" id="IPR004360">
    <property type="entry name" value="Glyas_Fos-R_dOase_dom"/>
</dbReference>
<dbReference type="AlphaFoldDB" id="A0AA96LDU2"/>
<dbReference type="Proteomes" id="UP001305702">
    <property type="component" value="Chromosome"/>
</dbReference>
<dbReference type="KEGG" id="paun:MJA45_26935"/>
<dbReference type="Gene3D" id="3.10.180.10">
    <property type="entry name" value="2,3-Dihydroxybiphenyl 1,2-Dioxygenase, domain 1"/>
    <property type="match status" value="1"/>
</dbReference>
<proteinExistence type="predicted"/>
<dbReference type="PROSITE" id="PS51819">
    <property type="entry name" value="VOC"/>
    <property type="match status" value="1"/>
</dbReference>
<accession>A0AA96LDU2</accession>
<dbReference type="Pfam" id="PF00903">
    <property type="entry name" value="Glyoxalase"/>
    <property type="match status" value="1"/>
</dbReference>
<dbReference type="EMBL" id="CP130318">
    <property type="protein sequence ID" value="WNQ11193.1"/>
    <property type="molecule type" value="Genomic_DNA"/>
</dbReference>
<sequence length="123" mass="13945">MEFSYRGIHHVQLAGPPGCEEQARAFYSVVLGMKEIPKPEELRKRGGVWFECPGFQVHIGIQEDFVPAAKAHPAFQVQGLEALKERLALHGCSIREDAPIGTLYRLHTDDPFGNRLEFMEERL</sequence>
<evidence type="ECO:0000313" key="3">
    <source>
        <dbReference type="Proteomes" id="UP001305702"/>
    </source>
</evidence>
<dbReference type="InterPro" id="IPR037523">
    <property type="entry name" value="VOC_core"/>
</dbReference>
<protein>
    <submittedName>
        <fullName evidence="2">VOC family protein</fullName>
    </submittedName>
</protein>
<organism evidence="2 3">
    <name type="scientific">Paenibacillus aurantius</name>
    <dbReference type="NCBI Taxonomy" id="2918900"/>
    <lineage>
        <taxon>Bacteria</taxon>
        <taxon>Bacillati</taxon>
        <taxon>Bacillota</taxon>
        <taxon>Bacilli</taxon>
        <taxon>Bacillales</taxon>
        <taxon>Paenibacillaceae</taxon>
        <taxon>Paenibacillus</taxon>
    </lineage>
</organism>
<dbReference type="RefSeq" id="WP_315604969.1">
    <property type="nucleotide sequence ID" value="NZ_CP130318.1"/>
</dbReference>
<reference evidence="2 3" key="1">
    <citation type="submission" date="2022-02" db="EMBL/GenBank/DDBJ databases">
        <title>Paenibacillus sp. MBLB1776 Whole Genome Shotgun Sequencing.</title>
        <authorList>
            <person name="Hwang C.Y."/>
            <person name="Cho E.-S."/>
            <person name="Seo M.-J."/>
        </authorList>
    </citation>
    <scope>NUCLEOTIDE SEQUENCE [LARGE SCALE GENOMIC DNA]</scope>
    <source>
        <strain evidence="2 3">MBLB1776</strain>
    </source>
</reference>
<feature type="domain" description="VOC" evidence="1">
    <location>
        <begin position="7"/>
        <end position="121"/>
    </location>
</feature>
<name>A0AA96LDU2_9BACL</name>
<keyword evidence="3" id="KW-1185">Reference proteome</keyword>